<dbReference type="PANTHER" id="PTHR46890:SF48">
    <property type="entry name" value="RNA-DIRECTED DNA POLYMERASE"/>
    <property type="match status" value="1"/>
</dbReference>
<dbReference type="Pfam" id="PF00078">
    <property type="entry name" value="RVT_1"/>
    <property type="match status" value="1"/>
</dbReference>
<dbReference type="SUPFAM" id="SSF56672">
    <property type="entry name" value="DNA/RNA polymerases"/>
    <property type="match status" value="1"/>
</dbReference>
<dbReference type="PANTHER" id="PTHR46890">
    <property type="entry name" value="NON-LTR RETROLELEMENT REVERSE TRANSCRIPTASE-LIKE PROTEIN-RELATED"/>
    <property type="match status" value="1"/>
</dbReference>
<feature type="region of interest" description="Disordered" evidence="1">
    <location>
        <begin position="278"/>
        <end position="334"/>
    </location>
</feature>
<accession>A0A6L2LSL5</accession>
<evidence type="ECO:0000259" key="3">
    <source>
        <dbReference type="Pfam" id="PF07727"/>
    </source>
</evidence>
<protein>
    <submittedName>
        <fullName evidence="4">Zinc finger, CCHC-type</fullName>
    </submittedName>
</protein>
<dbReference type="InterPro" id="IPR052343">
    <property type="entry name" value="Retrotransposon-Effector_Assoc"/>
</dbReference>
<feature type="domain" description="Reverse transcriptase Ty1/copia-type" evidence="3">
    <location>
        <begin position="1317"/>
        <end position="1363"/>
    </location>
</feature>
<evidence type="ECO:0000313" key="4">
    <source>
        <dbReference type="EMBL" id="GEU64823.1"/>
    </source>
</evidence>
<feature type="region of interest" description="Disordered" evidence="1">
    <location>
        <begin position="210"/>
        <end position="249"/>
    </location>
</feature>
<dbReference type="InterPro" id="IPR000477">
    <property type="entry name" value="RT_dom"/>
</dbReference>
<evidence type="ECO:0000259" key="2">
    <source>
        <dbReference type="Pfam" id="PF00078"/>
    </source>
</evidence>
<feature type="compositionally biased region" description="Acidic residues" evidence="1">
    <location>
        <begin position="210"/>
        <end position="221"/>
    </location>
</feature>
<dbReference type="InterPro" id="IPR043502">
    <property type="entry name" value="DNA/RNA_pol_sf"/>
</dbReference>
<proteinExistence type="predicted"/>
<gene>
    <name evidence="4" type="ORF">Tci_036801</name>
</gene>
<name>A0A6L2LSL5_TANCI</name>
<feature type="domain" description="Reverse transcriptase" evidence="2">
    <location>
        <begin position="596"/>
        <end position="725"/>
    </location>
</feature>
<comment type="caution">
    <text evidence="4">The sequence shown here is derived from an EMBL/GenBank/DDBJ whole genome shotgun (WGS) entry which is preliminary data.</text>
</comment>
<feature type="region of interest" description="Disordered" evidence="1">
    <location>
        <begin position="1224"/>
        <end position="1246"/>
    </location>
</feature>
<dbReference type="CDD" id="cd09272">
    <property type="entry name" value="RNase_HI_RT_Ty1"/>
    <property type="match status" value="1"/>
</dbReference>
<dbReference type="InterPro" id="IPR013103">
    <property type="entry name" value="RVT_2"/>
</dbReference>
<feature type="compositionally biased region" description="Basic and acidic residues" evidence="1">
    <location>
        <begin position="222"/>
        <end position="233"/>
    </location>
</feature>
<dbReference type="EMBL" id="BKCJ010005085">
    <property type="protein sequence ID" value="GEU64823.1"/>
    <property type="molecule type" value="Genomic_DNA"/>
</dbReference>
<reference evidence="4" key="1">
    <citation type="journal article" date="2019" name="Sci. Rep.">
        <title>Draft genome of Tanacetum cinerariifolium, the natural source of mosquito coil.</title>
        <authorList>
            <person name="Yamashiro T."/>
            <person name="Shiraishi A."/>
            <person name="Satake H."/>
            <person name="Nakayama K."/>
        </authorList>
    </citation>
    <scope>NUCLEOTIDE SEQUENCE</scope>
</reference>
<organism evidence="4">
    <name type="scientific">Tanacetum cinerariifolium</name>
    <name type="common">Dalmatian daisy</name>
    <name type="synonym">Chrysanthemum cinerariifolium</name>
    <dbReference type="NCBI Taxonomy" id="118510"/>
    <lineage>
        <taxon>Eukaryota</taxon>
        <taxon>Viridiplantae</taxon>
        <taxon>Streptophyta</taxon>
        <taxon>Embryophyta</taxon>
        <taxon>Tracheophyta</taxon>
        <taxon>Spermatophyta</taxon>
        <taxon>Magnoliopsida</taxon>
        <taxon>eudicotyledons</taxon>
        <taxon>Gunneridae</taxon>
        <taxon>Pentapetalae</taxon>
        <taxon>asterids</taxon>
        <taxon>campanulids</taxon>
        <taxon>Asterales</taxon>
        <taxon>Asteraceae</taxon>
        <taxon>Asteroideae</taxon>
        <taxon>Anthemideae</taxon>
        <taxon>Anthemidinae</taxon>
        <taxon>Tanacetum</taxon>
    </lineage>
</organism>
<evidence type="ECO:0000256" key="1">
    <source>
        <dbReference type="SAM" id="MobiDB-lite"/>
    </source>
</evidence>
<sequence>MQGHFSVKTDVFSFGVLVLEIVAGQRNHGFQNGETIQNLLSFVRMEKMGKWDTGRYNRSHIEDGIGRFQRPPVNVKNHVLKSTGGGKNYNTSANHGSRENEVPALVLDDDCLLSKDLSKCLLGRVKEFASLANLKMTLNNEGFMDIKIQYMGEIWVMLEFSIENSMQLFRDNVSVGSWFSQINQASMDFVTKGRIAWVELEETPGWVPDFLEDAKDEDQSDVDSKDGRSKDGLMKNQSEEENMDKHDDMSEDPFCIYSLLKKKDKVVSNKDSEFNMKYPSGFTPNEGSDGASMHVKEGRGGNSENENEGNVDVDNVVPSGNHSGMNSKEGGTESVCSRHFKNSEVLRTGSSILSLLDDVVKVGQVMRYKMDGCMSNMVKIIESQGVDETCWGNMAFDYVNSDSVGFSKIMEGAWKESLSDESNAMIRMMGKLKFLKTMIREWNKTNMLCRKNVKAQCKADLEAVAVIIDSGNGNEEIAIKRTKLVKNLQHIDKLNSLEIAQKAKVKWAIEGDENSNNRRALIQMRFSKRLSLEQQVKLKSEVSNEEIKREVWDYETDKALGPDGFTFGFYRYFGYLIDNDVYNVVKQILDGSFILDELIQWCKRKKKQFLVFKVDFEKAYDSVRWDFLDDILRKFGFGEKWCKWIQSCLRSSRGSIILNGSPTEEFQFYKGLKQGDPLSPFLFILIMESLYLSFQRVEDARMFKGIKLGSLVSISHMFYADDAVFIEQWVIKAIYGEAGNMDAKVKAGSTSCWMSIVHEAKSLVSKGIDFYKFMRFKLGNGENARFWEDRWVKGDTLKKHFPCLYALELCKETLELCKEITEQFKELVTLVHVVGLVPMSDRWTWTLANSGEFSVALVRQLIDDKTLSKVDFKTRQIKYVPIKRKVRASAKPLKHTDYEVDLDSRIRQVVSTASWHNSSQSGTQLRLVLSTEDNENYLEHPISEAPVAPPGQQVPLTTPAAHATRVKRQKEVDVLMLLTMDLDIQWNLAHLGAYDMLHELKAMFSKQIEHELLQTVRQFHACKQEEGQSVSSYVLKMKSYIDNLERLELQYARHGKTKVHEDTLHELHAMLKLHEDTLPKKDANPALHAIRAGRVQKNQINKPHKAAKGVMVKAKARWAMHLTMRHLLLNLRLLHHLRKITLQRTPFVTNVGLRGSNKLKPGALSLYVGDGHRAAIEAIGTYHLELSSRLVIILNNFHYDPSITRDLKASGSVKDLELIQEDTNPSLDTSLDHEEDDQKIDEPQSDINPIRKDLSELANYKVALLDLESKKWLHAMNVEIQSMKDNDVWVLVELPPNARTVGSKWLFKKKADMDDIRAIRILIAIATYYNYEIWQMDVKTAFLNGHLSEEVYMVQPEGFVNPKYPNHNPCEEHWTAVKNILKYLRNTKDMFMVYRELVSMYCDNTGSISIAKYDEVIKGARNFHAKVHYLRETIKSSDVKIEKVDTDDNLADPFTKALAFPKHSKLTRNIGMLPASSLM</sequence>
<dbReference type="Pfam" id="PF07727">
    <property type="entry name" value="RVT_2"/>
    <property type="match status" value="1"/>
</dbReference>